<keyword evidence="2" id="KW-0645">Protease</keyword>
<dbReference type="InterPro" id="IPR033116">
    <property type="entry name" value="TRYPSIN_SER"/>
</dbReference>
<dbReference type="Ensembl" id="ENSSSCT00070053480.1">
    <property type="protein sequence ID" value="ENSSSCP00070045325.1"/>
    <property type="gene ID" value="ENSSSCG00070026675.1"/>
</dbReference>
<dbReference type="SMART" id="SM00020">
    <property type="entry name" value="Tryp_SPc"/>
    <property type="match status" value="1"/>
</dbReference>
<accession>A0A4X1VVN2</accession>
<evidence type="ECO:0000313" key="5">
    <source>
        <dbReference type="Ensembl" id="ENSSSCP00070045325.1"/>
    </source>
</evidence>
<feature type="domain" description="Peptidase S1" evidence="4">
    <location>
        <begin position="92"/>
        <end position="406"/>
    </location>
</feature>
<dbReference type="PRINTS" id="PR00722">
    <property type="entry name" value="CHYMOTRYPSIN"/>
</dbReference>
<keyword evidence="1" id="KW-1015">Disulfide bond</keyword>
<feature type="region of interest" description="Disordered" evidence="3">
    <location>
        <begin position="68"/>
        <end position="88"/>
    </location>
</feature>
<keyword evidence="2" id="KW-0720">Serine protease</keyword>
<dbReference type="GO" id="GO:0006508">
    <property type="term" value="P:proteolysis"/>
    <property type="evidence" value="ECO:0007669"/>
    <property type="project" value="UniProtKB-KW"/>
</dbReference>
<evidence type="ECO:0000313" key="6">
    <source>
        <dbReference type="Proteomes" id="UP000314985"/>
    </source>
</evidence>
<dbReference type="PANTHER" id="PTHR24253">
    <property type="entry name" value="TRANSMEMBRANE PROTEASE SERINE"/>
    <property type="match status" value="1"/>
</dbReference>
<dbReference type="PANTHER" id="PTHR24253:SF6">
    <property type="entry name" value="BRAIN-SPECIFIC SERINE PROTEASE 4"/>
    <property type="match status" value="1"/>
</dbReference>
<evidence type="ECO:0000256" key="2">
    <source>
        <dbReference type="RuleBase" id="RU363034"/>
    </source>
</evidence>
<dbReference type="CDD" id="cd00190">
    <property type="entry name" value="Tryp_SPc"/>
    <property type="match status" value="1"/>
</dbReference>
<dbReference type="GO" id="GO:0004252">
    <property type="term" value="F:serine-type endopeptidase activity"/>
    <property type="evidence" value="ECO:0007669"/>
    <property type="project" value="InterPro"/>
</dbReference>
<dbReference type="InterPro" id="IPR043504">
    <property type="entry name" value="Peptidase_S1_PA_chymotrypsin"/>
</dbReference>
<dbReference type="Pfam" id="PF00089">
    <property type="entry name" value="Trypsin"/>
    <property type="match status" value="2"/>
</dbReference>
<evidence type="ECO:0000259" key="4">
    <source>
        <dbReference type="PROSITE" id="PS50240"/>
    </source>
</evidence>
<dbReference type="Proteomes" id="UP000314985">
    <property type="component" value="Chromosome 3"/>
</dbReference>
<organism evidence="5 6">
    <name type="scientific">Sus scrofa</name>
    <name type="common">Pig</name>
    <dbReference type="NCBI Taxonomy" id="9823"/>
    <lineage>
        <taxon>Eukaryota</taxon>
        <taxon>Metazoa</taxon>
        <taxon>Chordata</taxon>
        <taxon>Craniata</taxon>
        <taxon>Vertebrata</taxon>
        <taxon>Euteleostomi</taxon>
        <taxon>Mammalia</taxon>
        <taxon>Eutheria</taxon>
        <taxon>Laurasiatheria</taxon>
        <taxon>Artiodactyla</taxon>
        <taxon>Suina</taxon>
        <taxon>Suidae</taxon>
        <taxon>Sus</taxon>
    </lineage>
</organism>
<dbReference type="SUPFAM" id="SSF50494">
    <property type="entry name" value="Trypsin-like serine proteases"/>
    <property type="match status" value="1"/>
</dbReference>
<dbReference type="InterPro" id="IPR001314">
    <property type="entry name" value="Peptidase_S1A"/>
</dbReference>
<name>A0A4X1VVN2_PIG</name>
<dbReference type="PROSITE" id="PS50240">
    <property type="entry name" value="TRYPSIN_DOM"/>
    <property type="match status" value="1"/>
</dbReference>
<dbReference type="InterPro" id="IPR001254">
    <property type="entry name" value="Trypsin_dom"/>
</dbReference>
<proteinExistence type="predicted"/>
<evidence type="ECO:0000256" key="3">
    <source>
        <dbReference type="SAM" id="MobiDB-lite"/>
    </source>
</evidence>
<feature type="region of interest" description="Disordered" evidence="3">
    <location>
        <begin position="411"/>
        <end position="454"/>
    </location>
</feature>
<keyword evidence="2" id="KW-0378">Hydrolase</keyword>
<reference evidence="5" key="2">
    <citation type="submission" date="2025-08" db="UniProtKB">
        <authorList>
            <consortium name="Ensembl"/>
        </authorList>
    </citation>
    <scope>IDENTIFICATION</scope>
</reference>
<protein>
    <recommendedName>
        <fullName evidence="4">Peptidase S1 domain-containing protein</fullName>
    </recommendedName>
</protein>
<dbReference type="InterPro" id="IPR018114">
    <property type="entry name" value="TRYPSIN_HIS"/>
</dbReference>
<dbReference type="AlphaFoldDB" id="A0A4X1VVN2"/>
<dbReference type="InterPro" id="IPR009003">
    <property type="entry name" value="Peptidase_S1_PA"/>
</dbReference>
<evidence type="ECO:0000256" key="1">
    <source>
        <dbReference type="ARBA" id="ARBA00023157"/>
    </source>
</evidence>
<sequence length="454" mass="48449">MGPGLDRQLLGGYGRRYGEGLRCLSALPPEASESAPPRVAWRCPGTEHLGRVPGTGALCRPDSASLSSSAVPDAAKTTGPPACGKPQQLNRIVGGEDSMDAEWPWVVSIQKNGTHHCAGSLLTSHWVVTAAHCFKGYVWPVPSPDSRLPTWPRFPGLKSNLGPLGASLLLPRSHSCFQRLHAPAAPGEPFPDPSWPPVRPLMPPLPLPSSSLNKLAQFSVLLGAWQLGNPGPRSQEVGIARVQPHPVYSWKEGSRADIALVHLERSIQFSERVLPICLPDSSVRLPPGTDCWIAGWGSIHDGVPLPRPQTLQKLKVPIIDSGICSRLYWRGTGEGAVTEDMLCAGYLEGQRDACLGDSGGPLMCQVEGTWLLAGVISWGEGCAERNRPGVYISLAAHRSWVQRIVQGVQLGGHAQGSRPAGRRGRASGVRRAPGAGRDHRGQGAARRPRGASSL</sequence>
<dbReference type="PROSITE" id="PS00135">
    <property type="entry name" value="TRYPSIN_SER"/>
    <property type="match status" value="1"/>
</dbReference>
<reference evidence="5 6" key="1">
    <citation type="submission" date="2017-08" db="EMBL/GenBank/DDBJ databases">
        <title>USMARCv1.0.</title>
        <authorList>
            <person name="Hannum G.I."/>
            <person name="Koren S."/>
            <person name="Schroeder S.G."/>
            <person name="Chin S.C."/>
            <person name="Nonneman D.J."/>
            <person name="Becker S.A."/>
            <person name="Rosen B.D."/>
            <person name="Bickhart D.M."/>
            <person name="Putnam N.H."/>
            <person name="Green R.E."/>
            <person name="Tuggle C.K."/>
            <person name="Liu H."/>
            <person name="Rohrer G.A."/>
            <person name="Warr A."/>
            <person name="Hall R."/>
            <person name="Kim K."/>
            <person name="Hume D.A."/>
            <person name="Talbot R."/>
            <person name="Chow W."/>
            <person name="Howe K."/>
            <person name="Schwartz A.S."/>
            <person name="Watson M."/>
            <person name="Archibald A.L."/>
            <person name="Phillippy A.M."/>
            <person name="Smith T.P.L."/>
        </authorList>
    </citation>
    <scope>NUCLEOTIDE SEQUENCE [LARGE SCALE GENOMIC DNA]</scope>
</reference>
<feature type="compositionally biased region" description="Low complexity" evidence="3">
    <location>
        <begin position="426"/>
        <end position="435"/>
    </location>
</feature>
<dbReference type="PROSITE" id="PS00134">
    <property type="entry name" value="TRYPSIN_HIS"/>
    <property type="match status" value="1"/>
</dbReference>
<dbReference type="Gene3D" id="2.40.10.10">
    <property type="entry name" value="Trypsin-like serine proteases"/>
    <property type="match status" value="3"/>
</dbReference>